<reference evidence="1" key="1">
    <citation type="submission" date="2014-09" db="EMBL/GenBank/DDBJ databases">
        <authorList>
            <person name="Magalhaes I.L.F."/>
            <person name="Oliveira U."/>
            <person name="Santos F.R."/>
            <person name="Vidigal T.H.D.A."/>
            <person name="Brescovit A.D."/>
            <person name="Santos A.J."/>
        </authorList>
    </citation>
    <scope>NUCLEOTIDE SEQUENCE</scope>
    <source>
        <tissue evidence="1">Shoot tissue taken approximately 20 cm above the soil surface</tissue>
    </source>
</reference>
<organism evidence="1">
    <name type="scientific">Arundo donax</name>
    <name type="common">Giant reed</name>
    <name type="synonym">Donax arundinaceus</name>
    <dbReference type="NCBI Taxonomy" id="35708"/>
    <lineage>
        <taxon>Eukaryota</taxon>
        <taxon>Viridiplantae</taxon>
        <taxon>Streptophyta</taxon>
        <taxon>Embryophyta</taxon>
        <taxon>Tracheophyta</taxon>
        <taxon>Spermatophyta</taxon>
        <taxon>Magnoliopsida</taxon>
        <taxon>Liliopsida</taxon>
        <taxon>Poales</taxon>
        <taxon>Poaceae</taxon>
        <taxon>PACMAD clade</taxon>
        <taxon>Arundinoideae</taxon>
        <taxon>Arundineae</taxon>
        <taxon>Arundo</taxon>
    </lineage>
</organism>
<dbReference type="AlphaFoldDB" id="A0A0A9F5W0"/>
<reference evidence="1" key="2">
    <citation type="journal article" date="2015" name="Data Brief">
        <title>Shoot transcriptome of the giant reed, Arundo donax.</title>
        <authorList>
            <person name="Barrero R.A."/>
            <person name="Guerrero F.D."/>
            <person name="Moolhuijzen P."/>
            <person name="Goolsby J.A."/>
            <person name="Tidwell J."/>
            <person name="Bellgard S.E."/>
            <person name="Bellgard M.I."/>
        </authorList>
    </citation>
    <scope>NUCLEOTIDE SEQUENCE</scope>
    <source>
        <tissue evidence="1">Shoot tissue taken approximately 20 cm above the soil surface</tissue>
    </source>
</reference>
<proteinExistence type="predicted"/>
<dbReference type="EMBL" id="GBRH01189466">
    <property type="protein sequence ID" value="JAE08430.1"/>
    <property type="molecule type" value="Transcribed_RNA"/>
</dbReference>
<protein>
    <submittedName>
        <fullName evidence="1">Uncharacterized protein</fullName>
    </submittedName>
</protein>
<sequence>MVKKRHLHERILALRYTDAWRQTSIVDKQTMNGPSIYQPCHMNQHKRISTKRIIQKTYILYVHYC</sequence>
<evidence type="ECO:0000313" key="1">
    <source>
        <dbReference type="EMBL" id="JAE08430.1"/>
    </source>
</evidence>
<name>A0A0A9F5W0_ARUDO</name>
<accession>A0A0A9F5W0</accession>